<evidence type="ECO:0000313" key="3">
    <source>
        <dbReference type="Proteomes" id="UP001164929"/>
    </source>
</evidence>
<keyword evidence="3" id="KW-1185">Reference proteome</keyword>
<evidence type="ECO:0000313" key="2">
    <source>
        <dbReference type="EMBL" id="KAJ6976974.1"/>
    </source>
</evidence>
<dbReference type="InterPro" id="IPR012592">
    <property type="entry name" value="PROCN"/>
</dbReference>
<gene>
    <name evidence="2" type="ORF">NC653_028991</name>
</gene>
<protein>
    <recommendedName>
        <fullName evidence="1">PROCN domain-containing protein</fullName>
    </recommendedName>
</protein>
<dbReference type="InterPro" id="IPR027652">
    <property type="entry name" value="PRP8"/>
</dbReference>
<dbReference type="PANTHER" id="PTHR11140">
    <property type="entry name" value="PRE-MRNA SPLICING FACTOR PRP8"/>
    <property type="match status" value="1"/>
</dbReference>
<accession>A0AAD6Q2N3</accession>
<dbReference type="EMBL" id="JAQIZT010000012">
    <property type="protein sequence ID" value="KAJ6976974.1"/>
    <property type="molecule type" value="Genomic_DNA"/>
</dbReference>
<name>A0AAD6Q2N3_9ROSI</name>
<dbReference type="GO" id="GO:0030623">
    <property type="term" value="F:U5 snRNA binding"/>
    <property type="evidence" value="ECO:0007669"/>
    <property type="project" value="TreeGrafter"/>
</dbReference>
<dbReference type="Pfam" id="PF08083">
    <property type="entry name" value="PROCN"/>
    <property type="match status" value="1"/>
</dbReference>
<dbReference type="GO" id="GO:0000244">
    <property type="term" value="P:spliceosomal tri-snRNP complex assembly"/>
    <property type="evidence" value="ECO:0007669"/>
    <property type="project" value="TreeGrafter"/>
</dbReference>
<dbReference type="GO" id="GO:0071013">
    <property type="term" value="C:catalytic step 2 spliceosome"/>
    <property type="evidence" value="ECO:0007669"/>
    <property type="project" value="TreeGrafter"/>
</dbReference>
<comment type="caution">
    <text evidence="2">The sequence shown here is derived from an EMBL/GenBank/DDBJ whole genome shotgun (WGS) entry which is preliminary data.</text>
</comment>
<dbReference type="PANTHER" id="PTHR11140:SF0">
    <property type="entry name" value="PRE-MRNA-PROCESSING-SPLICING FACTOR 8"/>
    <property type="match status" value="1"/>
</dbReference>
<dbReference type="GO" id="GO:0030619">
    <property type="term" value="F:U1 snRNA binding"/>
    <property type="evidence" value="ECO:0007669"/>
    <property type="project" value="TreeGrafter"/>
</dbReference>
<organism evidence="2 3">
    <name type="scientific">Populus alba x Populus x berolinensis</name>
    <dbReference type="NCBI Taxonomy" id="444605"/>
    <lineage>
        <taxon>Eukaryota</taxon>
        <taxon>Viridiplantae</taxon>
        <taxon>Streptophyta</taxon>
        <taxon>Embryophyta</taxon>
        <taxon>Tracheophyta</taxon>
        <taxon>Spermatophyta</taxon>
        <taxon>Magnoliopsida</taxon>
        <taxon>eudicotyledons</taxon>
        <taxon>Gunneridae</taxon>
        <taxon>Pentapetalae</taxon>
        <taxon>rosids</taxon>
        <taxon>fabids</taxon>
        <taxon>Malpighiales</taxon>
        <taxon>Salicaceae</taxon>
        <taxon>Saliceae</taxon>
        <taxon>Populus</taxon>
    </lineage>
</organism>
<dbReference type="GO" id="GO:0005682">
    <property type="term" value="C:U5 snRNP"/>
    <property type="evidence" value="ECO:0007669"/>
    <property type="project" value="TreeGrafter"/>
</dbReference>
<feature type="domain" description="PROCN" evidence="1">
    <location>
        <begin position="1"/>
        <end position="70"/>
    </location>
</feature>
<dbReference type="GO" id="GO:0030620">
    <property type="term" value="F:U2 snRNA binding"/>
    <property type="evidence" value="ECO:0007669"/>
    <property type="project" value="TreeGrafter"/>
</dbReference>
<dbReference type="GO" id="GO:0017070">
    <property type="term" value="F:U6 snRNA binding"/>
    <property type="evidence" value="ECO:0007669"/>
    <property type="project" value="TreeGrafter"/>
</dbReference>
<sequence>MNELHHRTPKAQKKKHLFRSLAVAKFLHTTELDWAEAGLQVWKQGYNTLNLLIHWTKLNYLRLDYNFSLKFKL</sequence>
<dbReference type="Proteomes" id="UP001164929">
    <property type="component" value="Chromosome 12"/>
</dbReference>
<reference evidence="2" key="1">
    <citation type="journal article" date="2023" name="Mol. Ecol. Resour.">
        <title>Chromosome-level genome assembly of a triploid poplar Populus alba 'Berolinensis'.</title>
        <authorList>
            <person name="Chen S."/>
            <person name="Yu Y."/>
            <person name="Wang X."/>
            <person name="Wang S."/>
            <person name="Zhang T."/>
            <person name="Zhou Y."/>
            <person name="He R."/>
            <person name="Meng N."/>
            <person name="Wang Y."/>
            <person name="Liu W."/>
            <person name="Liu Z."/>
            <person name="Liu J."/>
            <person name="Guo Q."/>
            <person name="Huang H."/>
            <person name="Sederoff R.R."/>
            <person name="Wang G."/>
            <person name="Qu G."/>
            <person name="Chen S."/>
        </authorList>
    </citation>
    <scope>NUCLEOTIDE SEQUENCE</scope>
    <source>
        <strain evidence="2">SC-2020</strain>
    </source>
</reference>
<evidence type="ECO:0000259" key="1">
    <source>
        <dbReference type="Pfam" id="PF08083"/>
    </source>
</evidence>
<dbReference type="GO" id="GO:0097157">
    <property type="term" value="F:pre-mRNA intronic binding"/>
    <property type="evidence" value="ECO:0007669"/>
    <property type="project" value="TreeGrafter"/>
</dbReference>
<dbReference type="AlphaFoldDB" id="A0AAD6Q2N3"/>
<proteinExistence type="predicted"/>